<evidence type="ECO:0000313" key="1">
    <source>
        <dbReference type="EMBL" id="ATE58469.1"/>
    </source>
</evidence>
<reference evidence="1" key="1">
    <citation type="submission" date="2017-09" db="EMBL/GenBank/DDBJ databases">
        <title>Complete Genome Sequence of ansamitocin-producing Bacterium Actinosynnema pretiosum X47.</title>
        <authorList>
            <person name="Cao G."/>
            <person name="Zong G."/>
            <person name="Zhong C."/>
            <person name="Fu J."/>
        </authorList>
    </citation>
    <scope>NUCLEOTIDE SEQUENCE [LARGE SCALE GENOMIC DNA]</scope>
    <source>
        <strain evidence="1">X47</strain>
    </source>
</reference>
<dbReference type="KEGG" id="apre:CNX65_29955"/>
<keyword evidence="2" id="KW-1185">Reference proteome</keyword>
<name>A0A290ZHK7_9PSEU</name>
<sequence>MQALTQNMTGFRQAAESGGFAISSDGAQAYLDAIDEALRSLNDTRGNLYKINQKVQLGTSPDAQAIAQYNLENATGGSGTIGLIPALEQLTTALAEARAAVQKAVDNYESNDWQTKNILDKQ</sequence>
<proteinExistence type="predicted"/>
<organism evidence="1 2">
    <name type="scientific">Actinosynnema pretiosum</name>
    <dbReference type="NCBI Taxonomy" id="42197"/>
    <lineage>
        <taxon>Bacteria</taxon>
        <taxon>Bacillati</taxon>
        <taxon>Actinomycetota</taxon>
        <taxon>Actinomycetes</taxon>
        <taxon>Pseudonocardiales</taxon>
        <taxon>Pseudonocardiaceae</taxon>
        <taxon>Actinosynnema</taxon>
    </lineage>
</organism>
<dbReference type="Proteomes" id="UP000218505">
    <property type="component" value="Chromosome"/>
</dbReference>
<dbReference type="EMBL" id="CP023445">
    <property type="protein sequence ID" value="ATE58469.1"/>
    <property type="molecule type" value="Genomic_DNA"/>
</dbReference>
<dbReference type="AlphaFoldDB" id="A0A290ZHK7"/>
<gene>
    <name evidence="1" type="ORF">CNX65_29955</name>
</gene>
<evidence type="ECO:0000313" key="2">
    <source>
        <dbReference type="Proteomes" id="UP000218505"/>
    </source>
</evidence>
<accession>A0A290ZHK7</accession>
<protein>
    <submittedName>
        <fullName evidence="1">Uncharacterized protein</fullName>
    </submittedName>
</protein>